<dbReference type="EMBL" id="CZBO01000002">
    <property type="protein sequence ID" value="CUQ00246.1"/>
    <property type="molecule type" value="Genomic_DNA"/>
</dbReference>
<reference evidence="3 4" key="1">
    <citation type="submission" date="2015-09" db="EMBL/GenBank/DDBJ databases">
        <authorList>
            <consortium name="Pathogen Informatics"/>
        </authorList>
    </citation>
    <scope>NUCLEOTIDE SEQUENCE [LARGE SCALE GENOMIC DNA]</scope>
    <source>
        <strain evidence="3 4">2789STDY5834956</strain>
    </source>
</reference>
<dbReference type="AlphaFoldDB" id="A0A174SU32"/>
<evidence type="ECO:0000313" key="4">
    <source>
        <dbReference type="Proteomes" id="UP000095563"/>
    </source>
</evidence>
<feature type="domain" description="DUF7601" evidence="2">
    <location>
        <begin position="676"/>
        <end position="758"/>
    </location>
</feature>
<dbReference type="RefSeq" id="WP_055207454.1">
    <property type="nucleotide sequence ID" value="NZ_CZBO01000002.1"/>
</dbReference>
<dbReference type="Proteomes" id="UP000095563">
    <property type="component" value="Unassembled WGS sequence"/>
</dbReference>
<dbReference type="Pfam" id="PF24547">
    <property type="entry name" value="DUF7601"/>
    <property type="match status" value="1"/>
</dbReference>
<name>A0A174SU32_9CLOT</name>
<protein>
    <recommendedName>
        <fullName evidence="2">DUF7601 domain-containing protein</fullName>
    </recommendedName>
</protein>
<dbReference type="InterPro" id="IPR055382">
    <property type="entry name" value="DUF7601"/>
</dbReference>
<keyword evidence="1" id="KW-0732">Signal</keyword>
<organism evidence="3 4">
    <name type="scientific">Clostridium baratii</name>
    <dbReference type="NCBI Taxonomy" id="1561"/>
    <lineage>
        <taxon>Bacteria</taxon>
        <taxon>Bacillati</taxon>
        <taxon>Bacillota</taxon>
        <taxon>Clostridia</taxon>
        <taxon>Eubacteriales</taxon>
        <taxon>Clostridiaceae</taxon>
        <taxon>Clostridium</taxon>
    </lineage>
</organism>
<dbReference type="Gene3D" id="2.60.40.1140">
    <property type="entry name" value="Collagen-binding surface protein Cna, B-type domain"/>
    <property type="match status" value="1"/>
</dbReference>
<proteinExistence type="predicted"/>
<evidence type="ECO:0000256" key="1">
    <source>
        <dbReference type="SAM" id="SignalP"/>
    </source>
</evidence>
<evidence type="ECO:0000259" key="2">
    <source>
        <dbReference type="Pfam" id="PF24547"/>
    </source>
</evidence>
<feature type="signal peptide" evidence="1">
    <location>
        <begin position="1"/>
        <end position="25"/>
    </location>
</feature>
<evidence type="ECO:0000313" key="3">
    <source>
        <dbReference type="EMBL" id="CUQ00246.1"/>
    </source>
</evidence>
<gene>
    <name evidence="3" type="ORF">ERS852568_01511</name>
</gene>
<sequence>MKGFKRVIGVMLSLLLIINYTVPQAANKEKKSSDLTSKVIEIPLTWTRNTMNEVNSVNSNTYNNRGIKANYIKSFFNTKKELKSPDKLTDIYTREKISTGKTLRTNYILSSANKNSYTIDYKILEKWFESGNKDGKEPYPLKNNLEWGAVNNTAQGWNQSTPLNYTTQDWNLFRGIVDLNNIKDSNGNTIKINPDEYNFYLGSPNDHAMFIGANDLISVFVDEMATDINYTTTQQKGESAKRIKFIQGDGSEETVTYKQEYNEKYDSGISTSHDKCIAKELPKYNDIIDGWHVDLNDPVQDKNGNTVLGDVTNIIRSNRFGSQHMIDLLTSEWCNWGGVTKVCLYAVKKPTMNVEKVAYVKTKDLEGQKLSADSIAKEQENNDEIILNTKGNTPKVPANVPIYFKFILSNTSDTEIDNIDLKDISKDISLEQDYNSSNIKNKGSSLKIIDASGKAHGLDKLEPHSKIILQDEDNLKYVEKSNNFSDLNKIIKNKVEATGSYFFNQLTIKDEDTVNIQEISPKLNITVNKEIARIIRDGKDVDVKSNPSLIKGDDVLFKISIKNNTLNGKNPINVDKLSLEDTLSGYIGENNSYNKSEWEFLINNNNKSEELGREFTIPGGKTLDVYTWWKVDSNDLTKGKNEVKVKREGNDIAESEVLFPMKSKKGTVNVTKVVSNYNSLDNEDKKLVDNQLFTIRLKGEDGSIQSIALKNGQTGQFQGLTYGIKYTVVESIPAKYKLNSISDNNVTDLDNDTKTLTFNMDEKADKSNVEILNEKYNKGWFDWITNKINNLKTAENI</sequence>
<accession>A0A174SU32</accession>
<feature type="chain" id="PRO_5008033351" description="DUF7601 domain-containing protein" evidence="1">
    <location>
        <begin position="26"/>
        <end position="797"/>
    </location>
</feature>